<comment type="caution">
    <text evidence="10">The sequence shown here is derived from an EMBL/GenBank/DDBJ whole genome shotgun (WGS) entry which is preliminary data.</text>
</comment>
<dbReference type="GO" id="GO:0006412">
    <property type="term" value="P:translation"/>
    <property type="evidence" value="ECO:0007669"/>
    <property type="project" value="UniProtKB-UniRule"/>
</dbReference>
<dbReference type="GO" id="GO:0016740">
    <property type="term" value="F:transferase activity"/>
    <property type="evidence" value="ECO:0007669"/>
    <property type="project" value="UniProtKB-KW"/>
</dbReference>
<feature type="region of interest" description="Disordered" evidence="8">
    <location>
        <begin position="1"/>
        <end position="20"/>
    </location>
</feature>
<feature type="compositionally biased region" description="Polar residues" evidence="8">
    <location>
        <begin position="78"/>
        <end position="92"/>
    </location>
</feature>
<evidence type="ECO:0000313" key="10">
    <source>
        <dbReference type="EMBL" id="EMA39886.1"/>
    </source>
</evidence>
<comment type="similarity">
    <text evidence="1 7">Belongs to the amidase family. GatA subfamily.</text>
</comment>
<dbReference type="OrthoDB" id="7931at2157"/>
<dbReference type="NCBIfam" id="TIGR00132">
    <property type="entry name" value="gatA"/>
    <property type="match status" value="1"/>
</dbReference>
<dbReference type="RefSeq" id="WP_004055788.1">
    <property type="nucleotide sequence ID" value="NZ_AOMC01000155.1"/>
</dbReference>
<evidence type="ECO:0000256" key="1">
    <source>
        <dbReference type="ARBA" id="ARBA00008069"/>
    </source>
</evidence>
<dbReference type="HAMAP" id="MF_00120">
    <property type="entry name" value="GatA"/>
    <property type="match status" value="1"/>
</dbReference>
<dbReference type="GO" id="GO:0050567">
    <property type="term" value="F:glutaminyl-tRNA synthase (glutamine-hydrolyzing) activity"/>
    <property type="evidence" value="ECO:0007669"/>
    <property type="project" value="UniProtKB-UniRule"/>
</dbReference>
<proteinExistence type="inferred from homology"/>
<evidence type="ECO:0000256" key="7">
    <source>
        <dbReference type="HAMAP-Rule" id="MF_00120"/>
    </source>
</evidence>
<dbReference type="Pfam" id="PF01425">
    <property type="entry name" value="Amidase"/>
    <property type="match status" value="1"/>
</dbReference>
<keyword evidence="3 7" id="KW-0547">Nucleotide-binding</keyword>
<dbReference type="SUPFAM" id="SSF75304">
    <property type="entry name" value="Amidase signature (AS) enzymes"/>
    <property type="match status" value="1"/>
</dbReference>
<evidence type="ECO:0000256" key="3">
    <source>
        <dbReference type="ARBA" id="ARBA00022741"/>
    </source>
</evidence>
<dbReference type="GO" id="GO:0030956">
    <property type="term" value="C:glutamyl-tRNA(Gln) amidotransferase complex"/>
    <property type="evidence" value="ECO:0007669"/>
    <property type="project" value="InterPro"/>
</dbReference>
<sequence length="421" mass="44071">MSDAFITRTEIESDGDGSLDGQRIAVKDNISTEGTRTTCGSAMLAEYVPPYDATVIERLKASGATIVGKTNMDEFGMGTTTESSHFGPTTNPVDEERVPGGSSGGSAAAVAAGEADLALGTDTGGSVRCPAAFCGVVGIKPTYGLVSRYGLVAYANSLEQVGPLAPTVEKAAELLDVIAGPDERDATTRSEGADTDYASAADGDIDGTTIGVLTDLVDGADERVAAVFEERIAELEDRGAELREIELDSLAHAVRAYYVIAMSEASSNLARFDGVRYGISGGFDGDWNDAFARAREAGFGSEVKRRVLLGTYALSAGYHDKYYEKAQDTRAWIKQEFDAAFEEADVLASPTMPVLPPKLGESLEDPLQHYLMDANTVPVNLADLPAISVPAGTADGLPVGAQFVGPAFGERAVIRAASALE</sequence>
<feature type="region of interest" description="Disordered" evidence="8">
    <location>
        <begin position="77"/>
        <end position="107"/>
    </location>
</feature>
<accession>M0M2F3</accession>
<dbReference type="eggNOG" id="arCOG01717">
    <property type="taxonomic scope" value="Archaea"/>
</dbReference>
<feature type="active site" description="Charge relay system" evidence="7">
    <location>
        <position position="27"/>
    </location>
</feature>
<reference evidence="10 11" key="1">
    <citation type="journal article" date="2014" name="PLoS Genet.">
        <title>Phylogenetically driven sequencing of extremely halophilic archaea reveals strategies for static and dynamic osmo-response.</title>
        <authorList>
            <person name="Becker E.A."/>
            <person name="Seitzer P.M."/>
            <person name="Tritt A."/>
            <person name="Larsen D."/>
            <person name="Krusor M."/>
            <person name="Yao A.I."/>
            <person name="Wu D."/>
            <person name="Madern D."/>
            <person name="Eisen J.A."/>
            <person name="Darling A.E."/>
            <person name="Facciotti M.T."/>
        </authorList>
    </citation>
    <scope>NUCLEOTIDE SEQUENCE [LARGE SCALE GENOMIC DNA]</scope>
    <source>
        <strain evidence="10 11">DSM 1307</strain>
    </source>
</reference>
<dbReference type="EMBL" id="AOMC01000155">
    <property type="protein sequence ID" value="EMA39886.1"/>
    <property type="molecule type" value="Genomic_DNA"/>
</dbReference>
<dbReference type="GO" id="GO:0005524">
    <property type="term" value="F:ATP binding"/>
    <property type="evidence" value="ECO:0007669"/>
    <property type="project" value="UniProtKB-KW"/>
</dbReference>
<evidence type="ECO:0000256" key="4">
    <source>
        <dbReference type="ARBA" id="ARBA00022840"/>
    </source>
</evidence>
<evidence type="ECO:0000256" key="5">
    <source>
        <dbReference type="ARBA" id="ARBA00022917"/>
    </source>
</evidence>
<name>M0M2F3_HALMO</name>
<evidence type="ECO:0000256" key="2">
    <source>
        <dbReference type="ARBA" id="ARBA00022598"/>
    </source>
</evidence>
<dbReference type="Proteomes" id="UP000011568">
    <property type="component" value="Unassembled WGS sequence"/>
</dbReference>
<feature type="domain" description="Amidase" evidence="9">
    <location>
        <begin position="13"/>
        <end position="413"/>
    </location>
</feature>
<organism evidence="10 11">
    <name type="scientific">Halococcus morrhuae DSM 1307</name>
    <dbReference type="NCBI Taxonomy" id="931277"/>
    <lineage>
        <taxon>Archaea</taxon>
        <taxon>Methanobacteriati</taxon>
        <taxon>Methanobacteriota</taxon>
        <taxon>Stenosarchaea group</taxon>
        <taxon>Halobacteria</taxon>
        <taxon>Halobacteriales</taxon>
        <taxon>Halococcaceae</taxon>
        <taxon>Halococcus</taxon>
    </lineage>
</organism>
<dbReference type="PROSITE" id="PS00571">
    <property type="entry name" value="AMIDASES"/>
    <property type="match status" value="1"/>
</dbReference>
<keyword evidence="10" id="KW-0808">Transferase</keyword>
<evidence type="ECO:0000259" key="9">
    <source>
        <dbReference type="Pfam" id="PF01425"/>
    </source>
</evidence>
<dbReference type="InterPro" id="IPR020556">
    <property type="entry name" value="Amidase_CS"/>
</dbReference>
<dbReference type="STRING" id="931277.C448_14348"/>
<comment type="function">
    <text evidence="7">Allows the formation of correctly charged Gln-tRNA(Gln) through the transamidation of misacylated Glu-tRNA(Gln) in organisms which lack glutaminyl-tRNA synthetase. The reaction takes place in the presence of glutamine and ATP through an activated gamma-phospho-Glu-tRNA(Gln).</text>
</comment>
<dbReference type="PANTHER" id="PTHR11895:SF7">
    <property type="entry name" value="GLUTAMYL-TRNA(GLN) AMIDOTRANSFERASE SUBUNIT A, MITOCHONDRIAL"/>
    <property type="match status" value="1"/>
</dbReference>
<comment type="subunit">
    <text evidence="7">Heterotrimer of A, B and C subunits.</text>
</comment>
<feature type="active site" description="Acyl-ester intermediate" evidence="7">
    <location>
        <position position="126"/>
    </location>
</feature>
<dbReference type="EC" id="6.3.5.7" evidence="7"/>
<keyword evidence="4 7" id="KW-0067">ATP-binding</keyword>
<dbReference type="InterPro" id="IPR036928">
    <property type="entry name" value="AS_sf"/>
</dbReference>
<comment type="catalytic activity">
    <reaction evidence="6 7">
        <text>L-glutamyl-tRNA(Gln) + L-glutamine + ATP + H2O = L-glutaminyl-tRNA(Gln) + L-glutamate + ADP + phosphate + H(+)</text>
        <dbReference type="Rhea" id="RHEA:17521"/>
        <dbReference type="Rhea" id="RHEA-COMP:9681"/>
        <dbReference type="Rhea" id="RHEA-COMP:9684"/>
        <dbReference type="ChEBI" id="CHEBI:15377"/>
        <dbReference type="ChEBI" id="CHEBI:15378"/>
        <dbReference type="ChEBI" id="CHEBI:29985"/>
        <dbReference type="ChEBI" id="CHEBI:30616"/>
        <dbReference type="ChEBI" id="CHEBI:43474"/>
        <dbReference type="ChEBI" id="CHEBI:58359"/>
        <dbReference type="ChEBI" id="CHEBI:78520"/>
        <dbReference type="ChEBI" id="CHEBI:78521"/>
        <dbReference type="ChEBI" id="CHEBI:456216"/>
        <dbReference type="EC" id="6.3.5.7"/>
    </reaction>
</comment>
<evidence type="ECO:0000256" key="6">
    <source>
        <dbReference type="ARBA" id="ARBA00047407"/>
    </source>
</evidence>
<keyword evidence="2 7" id="KW-0436">Ligase</keyword>
<dbReference type="PATRIC" id="fig|931277.6.peg.2816"/>
<dbReference type="InterPro" id="IPR000120">
    <property type="entry name" value="Amidase"/>
</dbReference>
<dbReference type="Gene3D" id="3.90.1300.10">
    <property type="entry name" value="Amidase signature (AS) domain"/>
    <property type="match status" value="1"/>
</dbReference>
<dbReference type="AlphaFoldDB" id="M0M2F3"/>
<dbReference type="PANTHER" id="PTHR11895">
    <property type="entry name" value="TRANSAMIDASE"/>
    <property type="match status" value="1"/>
</dbReference>
<gene>
    <name evidence="7 10" type="primary">gatA</name>
    <name evidence="10" type="ORF">C448_14348</name>
</gene>
<dbReference type="InterPro" id="IPR023631">
    <property type="entry name" value="Amidase_dom"/>
</dbReference>
<dbReference type="InterPro" id="IPR004412">
    <property type="entry name" value="GatA"/>
</dbReference>
<protein>
    <recommendedName>
        <fullName evidence="7">Glutamyl-tRNA(Gln) amidotransferase subunit A</fullName>
        <shortName evidence="7">Glu-ADT subunit A</shortName>
        <ecNumber evidence="7">6.3.5.7</ecNumber>
    </recommendedName>
</protein>
<keyword evidence="5 7" id="KW-0648">Protein biosynthesis</keyword>
<feature type="active site" description="Charge relay system" evidence="7">
    <location>
        <position position="102"/>
    </location>
</feature>
<evidence type="ECO:0000256" key="8">
    <source>
        <dbReference type="SAM" id="MobiDB-lite"/>
    </source>
</evidence>
<keyword evidence="11" id="KW-1185">Reference proteome</keyword>
<evidence type="ECO:0000313" key="11">
    <source>
        <dbReference type="Proteomes" id="UP000011568"/>
    </source>
</evidence>